<dbReference type="RefSeq" id="WP_195800038.1">
    <property type="nucleotide sequence ID" value="NZ_CP061379.1"/>
</dbReference>
<evidence type="ECO:0000313" key="6">
    <source>
        <dbReference type="Proteomes" id="UP000594621"/>
    </source>
</evidence>
<dbReference type="SMART" id="SM00345">
    <property type="entry name" value="HTH_GNTR"/>
    <property type="match status" value="1"/>
</dbReference>
<dbReference type="InterPro" id="IPR000524">
    <property type="entry name" value="Tscrpt_reg_HTH_GntR"/>
</dbReference>
<dbReference type="PRINTS" id="PR00035">
    <property type="entry name" value="HTHGNTR"/>
</dbReference>
<dbReference type="InterPro" id="IPR050679">
    <property type="entry name" value="Bact_HTH_transcr_reg"/>
</dbReference>
<accession>A0A7S9GYF9</accession>
<dbReference type="GO" id="GO:0003677">
    <property type="term" value="F:DNA binding"/>
    <property type="evidence" value="ECO:0007669"/>
    <property type="project" value="UniProtKB-KW"/>
</dbReference>
<evidence type="ECO:0000256" key="2">
    <source>
        <dbReference type="ARBA" id="ARBA00023125"/>
    </source>
</evidence>
<dbReference type="CDD" id="cd07377">
    <property type="entry name" value="WHTH_GntR"/>
    <property type="match status" value="1"/>
</dbReference>
<keyword evidence="6" id="KW-1185">Reference proteome</keyword>
<keyword evidence="2" id="KW-0238">DNA-binding</keyword>
<protein>
    <submittedName>
        <fullName evidence="5">GntR family transcriptional regulator</fullName>
    </submittedName>
</protein>
<dbReference type="Pfam" id="PF00392">
    <property type="entry name" value="GntR"/>
    <property type="match status" value="1"/>
</dbReference>
<dbReference type="SUPFAM" id="SSF46785">
    <property type="entry name" value="Winged helix' DNA-binding domain"/>
    <property type="match status" value="1"/>
</dbReference>
<dbReference type="AlphaFoldDB" id="A0A7S9GYF9"/>
<feature type="domain" description="HTH gntR-type" evidence="4">
    <location>
        <begin position="60"/>
        <end position="127"/>
    </location>
</feature>
<evidence type="ECO:0000256" key="3">
    <source>
        <dbReference type="ARBA" id="ARBA00023163"/>
    </source>
</evidence>
<dbReference type="Proteomes" id="UP000594621">
    <property type="component" value="Chromosome"/>
</dbReference>
<dbReference type="SUPFAM" id="SSF64288">
    <property type="entry name" value="Chorismate lyase-like"/>
    <property type="match status" value="1"/>
</dbReference>
<dbReference type="SMART" id="SM00866">
    <property type="entry name" value="UTRA"/>
    <property type="match status" value="1"/>
</dbReference>
<proteinExistence type="predicted"/>
<organism evidence="5 6">
    <name type="scientific">Bradyrhizobium commune</name>
    <dbReference type="NCBI Taxonomy" id="83627"/>
    <lineage>
        <taxon>Bacteria</taxon>
        <taxon>Pseudomonadati</taxon>
        <taxon>Pseudomonadota</taxon>
        <taxon>Alphaproteobacteria</taxon>
        <taxon>Hyphomicrobiales</taxon>
        <taxon>Nitrobacteraceae</taxon>
        <taxon>Bradyrhizobium</taxon>
    </lineage>
</organism>
<dbReference type="InterPro" id="IPR028978">
    <property type="entry name" value="Chorismate_lyase_/UTRA_dom_sf"/>
</dbReference>
<dbReference type="InterPro" id="IPR011663">
    <property type="entry name" value="UTRA"/>
</dbReference>
<sequence>MTQRWADIGLNLRLLKCLLRQTIIQYEADDTVGVMQDVSDSLPVLEADWANPPLDRTSPLPLYAQIKQRLIGIILRWEQPDRRFFSDEQLCEMFYVSRDTVRQALSELVREGMLTRSRGLGTFVAVRKLEERFGPGMDFMRQWEAAGTPIQPTLLMFERCGADDQIAAALEVEVGARVLFIKRTRAAARVPVALDYRYLPADLVADWDESAALASPLHLLWQRVELRSGDFGIEAGIAGPEEVEYLHLAAGAPVLTRTLRYRDASGRLVLAGHTVHRGDLVRYSLSVPLSRDGKAPASEIDKSGVHDD</sequence>
<dbReference type="InterPro" id="IPR036388">
    <property type="entry name" value="WH-like_DNA-bd_sf"/>
</dbReference>
<evidence type="ECO:0000256" key="1">
    <source>
        <dbReference type="ARBA" id="ARBA00023015"/>
    </source>
</evidence>
<dbReference type="Pfam" id="PF07702">
    <property type="entry name" value="UTRA"/>
    <property type="match status" value="1"/>
</dbReference>
<dbReference type="EMBL" id="CP061379">
    <property type="protein sequence ID" value="QPF90448.1"/>
    <property type="molecule type" value="Genomic_DNA"/>
</dbReference>
<dbReference type="PANTHER" id="PTHR44846">
    <property type="entry name" value="MANNOSYL-D-GLYCERATE TRANSPORT/METABOLISM SYSTEM REPRESSOR MNGR-RELATED"/>
    <property type="match status" value="1"/>
</dbReference>
<dbReference type="Gene3D" id="3.40.1410.10">
    <property type="entry name" value="Chorismate lyase-like"/>
    <property type="match status" value="1"/>
</dbReference>
<dbReference type="Gene3D" id="1.10.10.10">
    <property type="entry name" value="Winged helix-like DNA-binding domain superfamily/Winged helix DNA-binding domain"/>
    <property type="match status" value="1"/>
</dbReference>
<keyword evidence="3" id="KW-0804">Transcription</keyword>
<gene>
    <name evidence="5" type="ORF">IC761_28715</name>
</gene>
<evidence type="ECO:0000313" key="5">
    <source>
        <dbReference type="EMBL" id="QPF90448.1"/>
    </source>
</evidence>
<dbReference type="KEGG" id="bcou:IC761_28715"/>
<dbReference type="GO" id="GO:0003700">
    <property type="term" value="F:DNA-binding transcription factor activity"/>
    <property type="evidence" value="ECO:0007669"/>
    <property type="project" value="InterPro"/>
</dbReference>
<keyword evidence="1" id="KW-0805">Transcription regulation</keyword>
<reference evidence="5 6" key="1">
    <citation type="submission" date="2020-09" db="EMBL/GenBank/DDBJ databases">
        <title>Complete genomes of bradyrhizobia occurring on native shrubby legumes in Australia.</title>
        <authorList>
            <person name="Lafay B."/>
        </authorList>
    </citation>
    <scope>NUCLEOTIDE SEQUENCE [LARGE SCALE GENOMIC DNA]</scope>
    <source>
        <strain evidence="5 6">BDV5040</strain>
    </source>
</reference>
<dbReference type="PROSITE" id="PS50949">
    <property type="entry name" value="HTH_GNTR"/>
    <property type="match status" value="1"/>
</dbReference>
<evidence type="ECO:0000259" key="4">
    <source>
        <dbReference type="PROSITE" id="PS50949"/>
    </source>
</evidence>
<name>A0A7S9GYF9_9BRAD</name>
<dbReference type="InterPro" id="IPR036390">
    <property type="entry name" value="WH_DNA-bd_sf"/>
</dbReference>